<reference evidence="1 2" key="1">
    <citation type="journal article" date="2024" name="Front Chem Biol">
        <title>Unveiling the potential of Daldinia eschscholtzii MFLUCC 19-0629 through bioactivity and bioinformatics studies for enhanced sustainable agriculture production.</title>
        <authorList>
            <person name="Brooks S."/>
            <person name="Weaver J.A."/>
            <person name="Klomchit A."/>
            <person name="Alharthi S.A."/>
            <person name="Onlamun T."/>
            <person name="Nurani R."/>
            <person name="Vong T.K."/>
            <person name="Alberti F."/>
            <person name="Greco C."/>
        </authorList>
    </citation>
    <scope>NUCLEOTIDE SEQUENCE [LARGE SCALE GENOMIC DNA]</scope>
    <source>
        <strain evidence="1">MFLUCC 19-0629</strain>
    </source>
</reference>
<accession>A0AAX6MCU8</accession>
<evidence type="ECO:0000313" key="1">
    <source>
        <dbReference type="EMBL" id="KAK6950246.1"/>
    </source>
</evidence>
<dbReference type="AlphaFoldDB" id="A0AAX6MCU8"/>
<keyword evidence="2" id="KW-1185">Reference proteome</keyword>
<comment type="caution">
    <text evidence="1">The sequence shown here is derived from an EMBL/GenBank/DDBJ whole genome shotgun (WGS) entry which is preliminary data.</text>
</comment>
<dbReference type="PANTHER" id="PTHR36847">
    <property type="entry name" value="AMIDOLIGASE ENZYME"/>
    <property type="match status" value="1"/>
</dbReference>
<sequence>MHPFSDAATFGVELEFLVLFREAGVAPSKLQNGKHSSPTQVALEEPADLTRNDSDDHEVHMKRTHYFGNEIAKKLTDTGTPTVYQEKSHPKDEKALNPSDNYMRLGDFDDYRYTSYKKNTIVPEDTMIWTDPAAKGKRMAVRPETPPGHFWLGFEFVGKAYRFRDFDTMKSDFDSICRTFRSNYLVSVNSGKDSGSASSQCSTHIHWGLSGAEYDLVTIKRILTLMWIAEGKLMELHASWRKHANKYAALLQTGTNMGTGNDSRLPSWINDLGKGSWFYEMEQNIPPNVWESLHQDKPKVQWLWRAETVEELAMLVGEPKKSRRASIGLMELLPATSNFPGKVRRSQLNTIEFRQMQASFDPSLVTAWIEVTAAIMKICVDSLPEHFKESLSDVATYLSSGNSTIQGFLNKLGVSQEACDAFEIYNQRRLDEEADPEISVFLAEL</sequence>
<dbReference type="Proteomes" id="UP001369815">
    <property type="component" value="Unassembled WGS sequence"/>
</dbReference>
<dbReference type="EMBL" id="JBANMG010000008">
    <property type="protein sequence ID" value="KAK6950246.1"/>
    <property type="molecule type" value="Genomic_DNA"/>
</dbReference>
<gene>
    <name evidence="1" type="ORF">Daesc_008572</name>
</gene>
<evidence type="ECO:0000313" key="2">
    <source>
        <dbReference type="Proteomes" id="UP001369815"/>
    </source>
</evidence>
<protein>
    <submittedName>
        <fullName evidence="1">Uncharacterized protein</fullName>
    </submittedName>
</protein>
<dbReference type="PANTHER" id="PTHR36847:SF1">
    <property type="entry name" value="AMIDOLIGASE ENZYME"/>
    <property type="match status" value="1"/>
</dbReference>
<name>A0AAX6MCU8_9PEZI</name>
<proteinExistence type="predicted"/>
<organism evidence="1 2">
    <name type="scientific">Daldinia eschscholtzii</name>
    <dbReference type="NCBI Taxonomy" id="292717"/>
    <lineage>
        <taxon>Eukaryota</taxon>
        <taxon>Fungi</taxon>
        <taxon>Dikarya</taxon>
        <taxon>Ascomycota</taxon>
        <taxon>Pezizomycotina</taxon>
        <taxon>Sordariomycetes</taxon>
        <taxon>Xylariomycetidae</taxon>
        <taxon>Xylariales</taxon>
        <taxon>Hypoxylaceae</taxon>
        <taxon>Daldinia</taxon>
    </lineage>
</organism>